<dbReference type="GO" id="GO:0016709">
    <property type="term" value="F:oxidoreductase activity, acting on paired donors, with incorporation or reduction of molecular oxygen, NAD(P)H as one donor, and incorporation of one atom of oxygen"/>
    <property type="evidence" value="ECO:0007669"/>
    <property type="project" value="UniProtKB-ARBA"/>
</dbReference>
<keyword evidence="8" id="KW-1185">Reference proteome</keyword>
<dbReference type="InterPro" id="IPR050641">
    <property type="entry name" value="RIFMO-like"/>
</dbReference>
<dbReference type="Gene3D" id="3.40.30.20">
    <property type="match status" value="1"/>
</dbReference>
<feature type="domain" description="Phenol hydroxylase-like C-terminal dimerisation" evidence="6">
    <location>
        <begin position="395"/>
        <end position="587"/>
    </location>
</feature>
<dbReference type="Gene3D" id="3.50.50.60">
    <property type="entry name" value="FAD/NAD(P)-binding domain"/>
    <property type="match status" value="1"/>
</dbReference>
<dbReference type="Gene3D" id="3.30.9.10">
    <property type="entry name" value="D-Amino Acid Oxidase, subunit A, domain 2"/>
    <property type="match status" value="1"/>
</dbReference>
<keyword evidence="2" id="KW-0285">Flavoprotein</keyword>
<evidence type="ECO:0000256" key="3">
    <source>
        <dbReference type="ARBA" id="ARBA00022827"/>
    </source>
</evidence>
<dbReference type="AlphaFoldDB" id="A0A8H4VYV3"/>
<accession>A0A8H4VYV3</accession>
<dbReference type="EMBL" id="JAAMPI010001385">
    <property type="protein sequence ID" value="KAF4625410.1"/>
    <property type="molecule type" value="Genomic_DNA"/>
</dbReference>
<evidence type="ECO:0000259" key="5">
    <source>
        <dbReference type="Pfam" id="PF01494"/>
    </source>
</evidence>
<evidence type="ECO:0000256" key="1">
    <source>
        <dbReference type="ARBA" id="ARBA00007801"/>
    </source>
</evidence>
<keyword evidence="3" id="KW-0274">FAD</keyword>
<sequence length="592" mass="65409">MAGNKIEEYDVVICGSGSAGLCAAAYLARCGLSCKVIEARDGPLKMGQADGVQCRTVEIMESFGMADDLLRESYHVLEDVFWSRAEGGKLVRTRVTGDTAKGLSHMPHVIINQARLHEYLLDGMKRWHGQEVEYGKTVVDVKVDEDAAAADPESYAVTITYLSHGETQTIRSRYVLGCDGAHSTVRRSLGYKMVGDSTDAVWGVMDIHPVTDFPDIRKKAILRTASTAVLIIPREGGSLVRFYIELSHGTTPSEVTLKNLQSAAQEAFHPYKLEFPATIWWSAYYIGQRHADFFSKDNRVFLTGDACHTHSPKAGQGMNTSLQDGYNIGWKLAAVLRKQVSPNLLRTYNLEREVVAIDLIKFDRKFAAALSAKSKEDFADFFVKSGRYTAGLTKRYDQSEITNISGSTASLARGLDVGMRFPSTQVVRFCDAKPVQLAQALPADGRWRIVAFPGDIQAAETIPRLEKLASYLTGGGPIATFTGAGEDVDSFIETIVVLYGERLKLEQEQIPDYFWPVTGKYRIRDLHKVYVDEESYNNGHGHAYEFYGVDAKAGAVAIIRPDQHVSLVSSVDELKAIGDFFAGFALPREPEK</sequence>
<gene>
    <name evidence="7" type="ORF">G7Y89_g12755</name>
</gene>
<dbReference type="PANTHER" id="PTHR43004:SF10">
    <property type="entry name" value="2-MONOOXYGENASE, PUTATIVE (AFU_ORTHOLOGUE AFUA_6G11480)-RELATED"/>
    <property type="match status" value="1"/>
</dbReference>
<protein>
    <recommendedName>
        <fullName evidence="9">Phenol 2-monooxygenase</fullName>
    </recommendedName>
</protein>
<dbReference type="InterPro" id="IPR002938">
    <property type="entry name" value="FAD-bd"/>
</dbReference>
<evidence type="ECO:0000259" key="6">
    <source>
        <dbReference type="Pfam" id="PF07976"/>
    </source>
</evidence>
<dbReference type="InterPro" id="IPR036249">
    <property type="entry name" value="Thioredoxin-like_sf"/>
</dbReference>
<proteinExistence type="inferred from homology"/>
<dbReference type="InterPro" id="IPR038220">
    <property type="entry name" value="PHOX_C_sf"/>
</dbReference>
<organism evidence="7 8">
    <name type="scientific">Cudoniella acicularis</name>
    <dbReference type="NCBI Taxonomy" id="354080"/>
    <lineage>
        <taxon>Eukaryota</taxon>
        <taxon>Fungi</taxon>
        <taxon>Dikarya</taxon>
        <taxon>Ascomycota</taxon>
        <taxon>Pezizomycotina</taxon>
        <taxon>Leotiomycetes</taxon>
        <taxon>Helotiales</taxon>
        <taxon>Tricladiaceae</taxon>
        <taxon>Cudoniella</taxon>
    </lineage>
</organism>
<evidence type="ECO:0000313" key="7">
    <source>
        <dbReference type="EMBL" id="KAF4625410.1"/>
    </source>
</evidence>
<name>A0A8H4VYV3_9HELO</name>
<dbReference type="PANTHER" id="PTHR43004">
    <property type="entry name" value="TRK SYSTEM POTASSIUM UPTAKE PROTEIN"/>
    <property type="match status" value="1"/>
</dbReference>
<dbReference type="PRINTS" id="PR00420">
    <property type="entry name" value="RNGMNOXGNASE"/>
</dbReference>
<dbReference type="SUPFAM" id="SSF52833">
    <property type="entry name" value="Thioredoxin-like"/>
    <property type="match status" value="1"/>
</dbReference>
<keyword evidence="4" id="KW-0560">Oxidoreductase</keyword>
<dbReference type="SUPFAM" id="SSF51905">
    <property type="entry name" value="FAD/NAD(P)-binding domain"/>
    <property type="match status" value="1"/>
</dbReference>
<feature type="domain" description="FAD-binding" evidence="5">
    <location>
        <begin position="8"/>
        <end position="362"/>
    </location>
</feature>
<comment type="caution">
    <text evidence="7">The sequence shown here is derived from an EMBL/GenBank/DDBJ whole genome shotgun (WGS) entry which is preliminary data.</text>
</comment>
<evidence type="ECO:0000313" key="8">
    <source>
        <dbReference type="Proteomes" id="UP000566819"/>
    </source>
</evidence>
<dbReference type="OrthoDB" id="1716816at2759"/>
<dbReference type="GO" id="GO:0071949">
    <property type="term" value="F:FAD binding"/>
    <property type="evidence" value="ECO:0007669"/>
    <property type="project" value="InterPro"/>
</dbReference>
<dbReference type="Proteomes" id="UP000566819">
    <property type="component" value="Unassembled WGS sequence"/>
</dbReference>
<dbReference type="Pfam" id="PF01494">
    <property type="entry name" value="FAD_binding_3"/>
    <property type="match status" value="1"/>
</dbReference>
<dbReference type="InterPro" id="IPR012941">
    <property type="entry name" value="Phe_hydrox_C_dim_dom"/>
</dbReference>
<reference evidence="7 8" key="1">
    <citation type="submission" date="2020-03" db="EMBL/GenBank/DDBJ databases">
        <title>Draft Genome Sequence of Cudoniella acicularis.</title>
        <authorList>
            <person name="Buettner E."/>
            <person name="Kellner H."/>
        </authorList>
    </citation>
    <scope>NUCLEOTIDE SEQUENCE [LARGE SCALE GENOMIC DNA]</scope>
    <source>
        <strain evidence="7 8">DSM 108380</strain>
    </source>
</reference>
<dbReference type="Pfam" id="PF07976">
    <property type="entry name" value="Phe_hydrox_dim"/>
    <property type="match status" value="1"/>
</dbReference>
<dbReference type="CDD" id="cd02979">
    <property type="entry name" value="PHOX_C"/>
    <property type="match status" value="1"/>
</dbReference>
<dbReference type="InterPro" id="IPR036188">
    <property type="entry name" value="FAD/NAD-bd_sf"/>
</dbReference>
<dbReference type="SUPFAM" id="SSF54373">
    <property type="entry name" value="FAD-linked reductases, C-terminal domain"/>
    <property type="match status" value="1"/>
</dbReference>
<comment type="similarity">
    <text evidence="1">Belongs to the PheA/TfdB FAD monooxygenase family.</text>
</comment>
<dbReference type="NCBIfam" id="NF006144">
    <property type="entry name" value="PRK08294.1"/>
    <property type="match status" value="1"/>
</dbReference>
<evidence type="ECO:0000256" key="2">
    <source>
        <dbReference type="ARBA" id="ARBA00022630"/>
    </source>
</evidence>
<evidence type="ECO:0008006" key="9">
    <source>
        <dbReference type="Google" id="ProtNLM"/>
    </source>
</evidence>
<evidence type="ECO:0000256" key="4">
    <source>
        <dbReference type="ARBA" id="ARBA00023002"/>
    </source>
</evidence>